<dbReference type="EMBL" id="JAPWTJ010001930">
    <property type="protein sequence ID" value="KAJ8968778.1"/>
    <property type="molecule type" value="Genomic_DNA"/>
</dbReference>
<evidence type="ECO:0000313" key="2">
    <source>
        <dbReference type="Proteomes" id="UP001162164"/>
    </source>
</evidence>
<dbReference type="Proteomes" id="UP001162164">
    <property type="component" value="Unassembled WGS sequence"/>
</dbReference>
<evidence type="ECO:0000313" key="1">
    <source>
        <dbReference type="EMBL" id="KAJ8968778.1"/>
    </source>
</evidence>
<proteinExistence type="predicted"/>
<organism evidence="1 2">
    <name type="scientific">Molorchus minor</name>
    <dbReference type="NCBI Taxonomy" id="1323400"/>
    <lineage>
        <taxon>Eukaryota</taxon>
        <taxon>Metazoa</taxon>
        <taxon>Ecdysozoa</taxon>
        <taxon>Arthropoda</taxon>
        <taxon>Hexapoda</taxon>
        <taxon>Insecta</taxon>
        <taxon>Pterygota</taxon>
        <taxon>Neoptera</taxon>
        <taxon>Endopterygota</taxon>
        <taxon>Coleoptera</taxon>
        <taxon>Polyphaga</taxon>
        <taxon>Cucujiformia</taxon>
        <taxon>Chrysomeloidea</taxon>
        <taxon>Cerambycidae</taxon>
        <taxon>Lamiinae</taxon>
        <taxon>Monochamini</taxon>
        <taxon>Molorchus</taxon>
    </lineage>
</organism>
<keyword evidence="2" id="KW-1185">Reference proteome</keyword>
<accession>A0ABQ9IXV0</accession>
<name>A0ABQ9IXV0_9CUCU</name>
<sequence length="145" mass="17110">MFVRLDLIKFWTYPGGVFGCYWADFSRNKNNVVRVSSPSLRPHLTEFGPRNLNIPTTSKKKYWRRWLGCQKFYLPNICPKTPKPLLLIGWCKNINKQITLFAEIAQHNSMATIYYTIVIEMQLISSFKVYVSYNIHRIKDPDFVL</sequence>
<comment type="caution">
    <text evidence="1">The sequence shown here is derived from an EMBL/GenBank/DDBJ whole genome shotgun (WGS) entry which is preliminary data.</text>
</comment>
<dbReference type="PROSITE" id="PS51257">
    <property type="entry name" value="PROKAR_LIPOPROTEIN"/>
    <property type="match status" value="1"/>
</dbReference>
<reference evidence="1" key="1">
    <citation type="journal article" date="2023" name="Insect Mol. Biol.">
        <title>Genome sequencing provides insights into the evolution of gene families encoding plant cell wall-degrading enzymes in longhorned beetles.</title>
        <authorList>
            <person name="Shin N.R."/>
            <person name="Okamura Y."/>
            <person name="Kirsch R."/>
            <person name="Pauchet Y."/>
        </authorList>
    </citation>
    <scope>NUCLEOTIDE SEQUENCE</scope>
    <source>
        <strain evidence="1">MMC_N1</strain>
    </source>
</reference>
<gene>
    <name evidence="1" type="ORF">NQ317_014535</name>
</gene>
<protein>
    <submittedName>
        <fullName evidence="1">Uncharacterized protein</fullName>
    </submittedName>
</protein>